<feature type="compositionally biased region" description="Basic and acidic residues" evidence="2">
    <location>
        <begin position="45"/>
        <end position="54"/>
    </location>
</feature>
<feature type="domain" description="CCHC-type" evidence="3">
    <location>
        <begin position="92"/>
        <end position="107"/>
    </location>
</feature>
<feature type="compositionally biased region" description="Low complexity" evidence="2">
    <location>
        <begin position="132"/>
        <end position="141"/>
    </location>
</feature>
<dbReference type="EMBL" id="JAWPEI010000006">
    <property type="protein sequence ID" value="KAK4723952.1"/>
    <property type="molecule type" value="Genomic_DNA"/>
</dbReference>
<dbReference type="PANTHER" id="PTHR34482:SF57">
    <property type="entry name" value="RETROTRANSPOSON GAG DOMAIN-CONTAINING PROTEIN"/>
    <property type="match status" value="1"/>
</dbReference>
<accession>A0AAV9LE57</accession>
<feature type="compositionally biased region" description="Low complexity" evidence="2">
    <location>
        <begin position="108"/>
        <end position="118"/>
    </location>
</feature>
<reference evidence="4 5" key="1">
    <citation type="submission" date="2023-10" db="EMBL/GenBank/DDBJ databases">
        <title>Genome-Wide Identification Analysis in wild type Solanum Pinnatisectum Reveals Some Genes Defensing Phytophthora Infestans.</title>
        <authorList>
            <person name="Sun C."/>
        </authorList>
    </citation>
    <scope>NUCLEOTIDE SEQUENCE [LARGE SCALE GENOMIC DNA]</scope>
    <source>
        <strain evidence="4">LQN</strain>
        <tissue evidence="4">Leaf</tissue>
    </source>
</reference>
<evidence type="ECO:0000256" key="1">
    <source>
        <dbReference type="PROSITE-ProRule" id="PRU00047"/>
    </source>
</evidence>
<dbReference type="GO" id="GO:0003676">
    <property type="term" value="F:nucleic acid binding"/>
    <property type="evidence" value="ECO:0007669"/>
    <property type="project" value="InterPro"/>
</dbReference>
<dbReference type="GO" id="GO:0008270">
    <property type="term" value="F:zinc ion binding"/>
    <property type="evidence" value="ECO:0007669"/>
    <property type="project" value="UniProtKB-KW"/>
</dbReference>
<dbReference type="InterPro" id="IPR001878">
    <property type="entry name" value="Znf_CCHC"/>
</dbReference>
<keyword evidence="5" id="KW-1185">Reference proteome</keyword>
<keyword evidence="1" id="KW-0862">Zinc</keyword>
<organism evidence="4 5">
    <name type="scientific">Solanum pinnatisectum</name>
    <name type="common">tansyleaf nightshade</name>
    <dbReference type="NCBI Taxonomy" id="50273"/>
    <lineage>
        <taxon>Eukaryota</taxon>
        <taxon>Viridiplantae</taxon>
        <taxon>Streptophyta</taxon>
        <taxon>Embryophyta</taxon>
        <taxon>Tracheophyta</taxon>
        <taxon>Spermatophyta</taxon>
        <taxon>Magnoliopsida</taxon>
        <taxon>eudicotyledons</taxon>
        <taxon>Gunneridae</taxon>
        <taxon>Pentapetalae</taxon>
        <taxon>asterids</taxon>
        <taxon>lamiids</taxon>
        <taxon>Solanales</taxon>
        <taxon>Solanaceae</taxon>
        <taxon>Solanoideae</taxon>
        <taxon>Solaneae</taxon>
        <taxon>Solanum</taxon>
    </lineage>
</organism>
<dbReference type="Gene3D" id="4.10.60.10">
    <property type="entry name" value="Zinc finger, CCHC-type"/>
    <property type="match status" value="1"/>
</dbReference>
<comment type="caution">
    <text evidence="4">The sequence shown here is derived from an EMBL/GenBank/DDBJ whole genome shotgun (WGS) entry which is preliminary data.</text>
</comment>
<feature type="region of interest" description="Disordered" evidence="2">
    <location>
        <begin position="45"/>
        <end position="72"/>
    </location>
</feature>
<protein>
    <recommendedName>
        <fullName evidence="3">CCHC-type domain-containing protein</fullName>
    </recommendedName>
</protein>
<dbReference type="SUPFAM" id="SSF57756">
    <property type="entry name" value="Retrovirus zinc finger-like domains"/>
    <property type="match status" value="1"/>
</dbReference>
<name>A0AAV9LE57_9SOLN</name>
<sequence>MRSRISLFVARLSHLSSKEGKTTMLIGDMDIARVMIRMQQVEKDKLRDREEFKNKKAKTPGNDMAQGGSKPPACAKCGRNHLGICHNGSTGCFKCCQNGHFLRECPENRQGNGNRGNRAQTSLVTAPDRAASRGTTSGAGG</sequence>
<feature type="region of interest" description="Disordered" evidence="2">
    <location>
        <begin position="106"/>
        <end position="141"/>
    </location>
</feature>
<evidence type="ECO:0000313" key="5">
    <source>
        <dbReference type="Proteomes" id="UP001311915"/>
    </source>
</evidence>
<evidence type="ECO:0000256" key="2">
    <source>
        <dbReference type="SAM" id="MobiDB-lite"/>
    </source>
</evidence>
<proteinExistence type="predicted"/>
<gene>
    <name evidence="4" type="ORF">R3W88_026731</name>
</gene>
<dbReference type="AlphaFoldDB" id="A0AAV9LE57"/>
<keyword evidence="1" id="KW-0863">Zinc-finger</keyword>
<keyword evidence="1" id="KW-0479">Metal-binding</keyword>
<dbReference type="InterPro" id="IPR036875">
    <property type="entry name" value="Znf_CCHC_sf"/>
</dbReference>
<dbReference type="PROSITE" id="PS50158">
    <property type="entry name" value="ZF_CCHC"/>
    <property type="match status" value="1"/>
</dbReference>
<evidence type="ECO:0000259" key="3">
    <source>
        <dbReference type="PROSITE" id="PS50158"/>
    </source>
</evidence>
<dbReference type="PANTHER" id="PTHR34482">
    <property type="entry name" value="DNA DAMAGE-INDUCIBLE PROTEIN 1-LIKE"/>
    <property type="match status" value="1"/>
</dbReference>
<evidence type="ECO:0000313" key="4">
    <source>
        <dbReference type="EMBL" id="KAK4723952.1"/>
    </source>
</evidence>
<dbReference type="Proteomes" id="UP001311915">
    <property type="component" value="Unassembled WGS sequence"/>
</dbReference>